<keyword evidence="5" id="KW-0408">Iron</keyword>
<dbReference type="InterPro" id="IPR004294">
    <property type="entry name" value="Carotenoid_Oase"/>
</dbReference>
<evidence type="ECO:0000256" key="4">
    <source>
        <dbReference type="ARBA" id="ARBA00023002"/>
    </source>
</evidence>
<sequence length="553" mass="61228">MAPQEPEQKKPFGDWPNDAGFNADTECRIPVKLDVKGRIPSCVAGALYRTGPAHYKLDGTPIGEYKISHWFDGFTTIHRFHIVKEDNGSCSVLYNSRKQVDQLLEKIRKTGKLDGISFAQKRDPCDGLYQKLKGVFEPARSKNPYQANVGVTITTNRGGYQPEETEKLANSRFAIVRTDSAQIKTVDMETLEPLGVTDQTTLHPDLKGPMSCAHAQYDPENGDVFNYNLDFGKECTYRVFKTSLATGQTEILASISNPRIKPAYVHSFFLTSDFVILAVWSSHIPAYGISILWDRNILDALAPFNPKSKVQWLVVDRRGGRGLVASFESPAAFSFHSVNAWQEASPDHNTTVDIFCDVVQFPSLDILHRQYYDNLVSTGPGVSKWAGADSPMSKSSVPSLSRYRLSGVPTQLGNRLKVTTAADLLFQVSGPLIGDLPTINPRYATRRTRYVYSLVDHGKSSFVDGISKFDTVTKDVTYWMASKHTPGEAIFVPDPGRSSEDGGFLLSVILNGERGTSYLLCLDAENMREVGRAEAPFAVGFGFHGCHVTNKVF</sequence>
<evidence type="ECO:0000256" key="1">
    <source>
        <dbReference type="ARBA" id="ARBA00001954"/>
    </source>
</evidence>
<comment type="caution">
    <text evidence="6">The sequence shown here is derived from an EMBL/GenBank/DDBJ whole genome shotgun (WGS) entry which is preliminary data.</text>
</comment>
<evidence type="ECO:0000256" key="3">
    <source>
        <dbReference type="ARBA" id="ARBA00022723"/>
    </source>
</evidence>
<evidence type="ECO:0000313" key="7">
    <source>
        <dbReference type="Proteomes" id="UP001595075"/>
    </source>
</evidence>
<dbReference type="PANTHER" id="PTHR10543:SF24">
    <property type="entry name" value="CAROTENOID ISOMEROOXYGENASE"/>
    <property type="match status" value="1"/>
</dbReference>
<proteinExistence type="inferred from homology"/>
<name>A0ABR4CCH0_9HELO</name>
<gene>
    <name evidence="6" type="ORF">VTL71DRAFT_15721</name>
</gene>
<keyword evidence="4" id="KW-0560">Oxidoreductase</keyword>
<reference evidence="6 7" key="1">
    <citation type="journal article" date="2024" name="Commun. Biol.">
        <title>Comparative genomic analysis of thermophilic fungi reveals convergent evolutionary adaptations and gene losses.</title>
        <authorList>
            <person name="Steindorff A.S."/>
            <person name="Aguilar-Pontes M.V."/>
            <person name="Robinson A.J."/>
            <person name="Andreopoulos B."/>
            <person name="LaButti K."/>
            <person name="Kuo A."/>
            <person name="Mondo S."/>
            <person name="Riley R."/>
            <person name="Otillar R."/>
            <person name="Haridas S."/>
            <person name="Lipzen A."/>
            <person name="Grimwood J."/>
            <person name="Schmutz J."/>
            <person name="Clum A."/>
            <person name="Reid I.D."/>
            <person name="Moisan M.C."/>
            <person name="Butler G."/>
            <person name="Nguyen T.T.M."/>
            <person name="Dewar K."/>
            <person name="Conant G."/>
            <person name="Drula E."/>
            <person name="Henrissat B."/>
            <person name="Hansel C."/>
            <person name="Singer S."/>
            <person name="Hutchinson M.I."/>
            <person name="de Vries R.P."/>
            <person name="Natvig D.O."/>
            <person name="Powell A.J."/>
            <person name="Tsang A."/>
            <person name="Grigoriev I.V."/>
        </authorList>
    </citation>
    <scope>NUCLEOTIDE SEQUENCE [LARGE SCALE GENOMIC DNA]</scope>
    <source>
        <strain evidence="6 7">CBS 494.80</strain>
    </source>
</reference>
<organism evidence="6 7">
    <name type="scientific">Oculimacula yallundae</name>
    <dbReference type="NCBI Taxonomy" id="86028"/>
    <lineage>
        <taxon>Eukaryota</taxon>
        <taxon>Fungi</taxon>
        <taxon>Dikarya</taxon>
        <taxon>Ascomycota</taxon>
        <taxon>Pezizomycotina</taxon>
        <taxon>Leotiomycetes</taxon>
        <taxon>Helotiales</taxon>
        <taxon>Ploettnerulaceae</taxon>
        <taxon>Oculimacula</taxon>
    </lineage>
</organism>
<evidence type="ECO:0008006" key="8">
    <source>
        <dbReference type="Google" id="ProtNLM"/>
    </source>
</evidence>
<dbReference type="Proteomes" id="UP001595075">
    <property type="component" value="Unassembled WGS sequence"/>
</dbReference>
<protein>
    <recommendedName>
        <fullName evidence="8">Carotenoid oxygenase</fullName>
    </recommendedName>
</protein>
<evidence type="ECO:0000313" key="6">
    <source>
        <dbReference type="EMBL" id="KAL2067625.1"/>
    </source>
</evidence>
<comment type="cofactor">
    <cofactor evidence="1">
        <name>Fe(2+)</name>
        <dbReference type="ChEBI" id="CHEBI:29033"/>
    </cofactor>
</comment>
<keyword evidence="7" id="KW-1185">Reference proteome</keyword>
<evidence type="ECO:0000256" key="2">
    <source>
        <dbReference type="ARBA" id="ARBA00006787"/>
    </source>
</evidence>
<dbReference type="PANTHER" id="PTHR10543">
    <property type="entry name" value="BETA-CAROTENE DIOXYGENASE"/>
    <property type="match status" value="1"/>
</dbReference>
<keyword evidence="3" id="KW-0479">Metal-binding</keyword>
<dbReference type="EMBL" id="JAZHXI010000009">
    <property type="protein sequence ID" value="KAL2067625.1"/>
    <property type="molecule type" value="Genomic_DNA"/>
</dbReference>
<dbReference type="Pfam" id="PF03055">
    <property type="entry name" value="RPE65"/>
    <property type="match status" value="1"/>
</dbReference>
<evidence type="ECO:0000256" key="5">
    <source>
        <dbReference type="ARBA" id="ARBA00023004"/>
    </source>
</evidence>
<comment type="similarity">
    <text evidence="2">Belongs to the carotenoid oxygenase family.</text>
</comment>
<accession>A0ABR4CCH0</accession>